<keyword evidence="7" id="KW-0336">GPI-anchor</keyword>
<dbReference type="GO" id="GO:0098552">
    <property type="term" value="C:side of membrane"/>
    <property type="evidence" value="ECO:0007669"/>
    <property type="project" value="UniProtKB-KW"/>
</dbReference>
<feature type="signal peptide" evidence="17">
    <location>
        <begin position="1"/>
        <end position="19"/>
    </location>
</feature>
<organism evidence="19 20">
    <name type="scientific">Aspergillus candidus</name>
    <dbReference type="NCBI Taxonomy" id="41067"/>
    <lineage>
        <taxon>Eukaryota</taxon>
        <taxon>Fungi</taxon>
        <taxon>Dikarya</taxon>
        <taxon>Ascomycota</taxon>
        <taxon>Pezizomycotina</taxon>
        <taxon>Eurotiomycetes</taxon>
        <taxon>Eurotiomycetidae</taxon>
        <taxon>Eurotiales</taxon>
        <taxon>Aspergillaceae</taxon>
        <taxon>Aspergillus</taxon>
        <taxon>Aspergillus subgen. Circumdati</taxon>
    </lineage>
</organism>
<feature type="compositionally biased region" description="Low complexity" evidence="16">
    <location>
        <begin position="99"/>
        <end position="130"/>
    </location>
</feature>
<evidence type="ECO:0000256" key="17">
    <source>
        <dbReference type="SAM" id="SignalP"/>
    </source>
</evidence>
<evidence type="ECO:0000256" key="12">
    <source>
        <dbReference type="ARBA" id="ARBA00023157"/>
    </source>
</evidence>
<proteinExistence type="inferred from homology"/>
<dbReference type="GO" id="GO:0046872">
    <property type="term" value="F:metal ion binding"/>
    <property type="evidence" value="ECO:0007669"/>
    <property type="project" value="UniProtKB-UniRule"/>
</dbReference>
<evidence type="ECO:0000256" key="14">
    <source>
        <dbReference type="ARBA" id="ARBA00023288"/>
    </source>
</evidence>
<keyword evidence="10 15" id="KW-0408">Iron</keyword>
<comment type="similarity">
    <text evidence="3">Belongs to the RBT5 family.</text>
</comment>
<evidence type="ECO:0000256" key="5">
    <source>
        <dbReference type="ARBA" id="ARBA00022525"/>
    </source>
</evidence>
<dbReference type="InterPro" id="IPR008427">
    <property type="entry name" value="Extracellular_membr_CFEM_dom"/>
</dbReference>
<feature type="disulfide bond" evidence="15">
    <location>
        <begin position="50"/>
        <end position="83"/>
    </location>
</feature>
<evidence type="ECO:0000313" key="20">
    <source>
        <dbReference type="Proteomes" id="UP000234585"/>
    </source>
</evidence>
<dbReference type="AlphaFoldDB" id="A0A2I2F6R2"/>
<evidence type="ECO:0000256" key="4">
    <source>
        <dbReference type="ARBA" id="ARBA00022475"/>
    </source>
</evidence>
<evidence type="ECO:0000256" key="7">
    <source>
        <dbReference type="ARBA" id="ARBA00022622"/>
    </source>
</evidence>
<dbReference type="GO" id="GO:0005886">
    <property type="term" value="C:plasma membrane"/>
    <property type="evidence" value="ECO:0007669"/>
    <property type="project" value="UniProtKB-SubCell"/>
</dbReference>
<evidence type="ECO:0000256" key="3">
    <source>
        <dbReference type="ARBA" id="ARBA00010031"/>
    </source>
</evidence>
<dbReference type="PROSITE" id="PS52012">
    <property type="entry name" value="CFEM"/>
    <property type="match status" value="1"/>
</dbReference>
<evidence type="ECO:0000256" key="10">
    <source>
        <dbReference type="ARBA" id="ARBA00023004"/>
    </source>
</evidence>
<accession>A0A2I2F6R2</accession>
<keyword evidence="8 15" id="KW-0479">Metal-binding</keyword>
<feature type="domain" description="CFEM" evidence="18">
    <location>
        <begin position="1"/>
        <end position="111"/>
    </location>
</feature>
<dbReference type="RefSeq" id="XP_024670351.1">
    <property type="nucleotide sequence ID" value="XM_024813324.1"/>
</dbReference>
<reference evidence="19 20" key="1">
    <citation type="submission" date="2017-12" db="EMBL/GenBank/DDBJ databases">
        <authorList>
            <consortium name="DOE Joint Genome Institute"/>
            <person name="Haridas S."/>
            <person name="Kjaerbolling I."/>
            <person name="Vesth T.C."/>
            <person name="Frisvad J.C."/>
            <person name="Nybo J.L."/>
            <person name="Theobald S."/>
            <person name="Kuo A."/>
            <person name="Bowyer P."/>
            <person name="Matsuda Y."/>
            <person name="Mondo S."/>
            <person name="Lyhne E.K."/>
            <person name="Kogle M.E."/>
            <person name="Clum A."/>
            <person name="Lipzen A."/>
            <person name="Salamov A."/>
            <person name="Ngan C.Y."/>
            <person name="Daum C."/>
            <person name="Chiniquy J."/>
            <person name="Barry K."/>
            <person name="LaButti K."/>
            <person name="Simmons B.A."/>
            <person name="Magnuson J.K."/>
            <person name="Mortensen U.H."/>
            <person name="Larsen T.O."/>
            <person name="Grigoriev I.V."/>
            <person name="Baker S.E."/>
            <person name="Andersen M.R."/>
            <person name="Nordberg H.P."/>
            <person name="Cantor M.N."/>
            <person name="Hua S.X."/>
        </authorList>
    </citation>
    <scope>NUCLEOTIDE SEQUENCE [LARGE SCALE GENOMIC DNA]</scope>
    <source>
        <strain evidence="19 20">CBS 102.13</strain>
    </source>
</reference>
<comment type="subcellular location">
    <subcellularLocation>
        <location evidence="1">Cell membrane</location>
        <topology evidence="1">Lipid-anchor</topology>
        <topology evidence="1">GPI-anchor</topology>
    </subcellularLocation>
    <subcellularLocation>
        <location evidence="2">Secreted</location>
    </subcellularLocation>
</comment>
<keyword evidence="11" id="KW-0472">Membrane</keyword>
<dbReference type="SMART" id="SM00747">
    <property type="entry name" value="CFEM"/>
    <property type="match status" value="1"/>
</dbReference>
<keyword evidence="5" id="KW-0964">Secreted</keyword>
<evidence type="ECO:0000256" key="13">
    <source>
        <dbReference type="ARBA" id="ARBA00023180"/>
    </source>
</evidence>
<evidence type="ECO:0000256" key="16">
    <source>
        <dbReference type="SAM" id="MobiDB-lite"/>
    </source>
</evidence>
<evidence type="ECO:0000313" key="19">
    <source>
        <dbReference type="EMBL" id="PLB36339.1"/>
    </source>
</evidence>
<evidence type="ECO:0000256" key="6">
    <source>
        <dbReference type="ARBA" id="ARBA00022617"/>
    </source>
</evidence>
<name>A0A2I2F6R2_ASPCN</name>
<evidence type="ECO:0000256" key="11">
    <source>
        <dbReference type="ARBA" id="ARBA00023136"/>
    </source>
</evidence>
<keyword evidence="9 17" id="KW-0732">Signal</keyword>
<keyword evidence="6 15" id="KW-0349">Heme</keyword>
<feature type="binding site" description="axial binding residue" evidence="15">
    <location>
        <position position="45"/>
    </location>
    <ligand>
        <name>heme</name>
        <dbReference type="ChEBI" id="CHEBI:30413"/>
    </ligand>
    <ligandPart>
        <name>Fe</name>
        <dbReference type="ChEBI" id="CHEBI:18248"/>
    </ligandPart>
</feature>
<feature type="region of interest" description="Disordered" evidence="16">
    <location>
        <begin position="99"/>
        <end position="161"/>
    </location>
</feature>
<keyword evidence="14" id="KW-0449">Lipoprotein</keyword>
<keyword evidence="13" id="KW-0325">Glycoprotein</keyword>
<gene>
    <name evidence="19" type="ORF">BDW47DRAFT_108823</name>
</gene>
<dbReference type="Pfam" id="PF05730">
    <property type="entry name" value="CFEM"/>
    <property type="match status" value="1"/>
</dbReference>
<keyword evidence="12 15" id="KW-1015">Disulfide bond</keyword>
<dbReference type="InterPro" id="IPR051735">
    <property type="entry name" value="CFEM_domain"/>
</dbReference>
<feature type="compositionally biased region" description="Polar residues" evidence="16">
    <location>
        <begin position="133"/>
        <end position="142"/>
    </location>
</feature>
<keyword evidence="4" id="KW-1003">Cell membrane</keyword>
<dbReference type="PANTHER" id="PTHR37928">
    <property type="entry name" value="CFEM DOMAIN PROTEIN (AFU_ORTHOLOGUE AFUA_6G14090)"/>
    <property type="match status" value="1"/>
</dbReference>
<evidence type="ECO:0000259" key="18">
    <source>
        <dbReference type="PROSITE" id="PS52012"/>
    </source>
</evidence>
<feature type="disulfide bond" evidence="15">
    <location>
        <begin position="41"/>
        <end position="48"/>
    </location>
</feature>
<dbReference type="OrthoDB" id="3065412at2759"/>
<protein>
    <recommendedName>
        <fullName evidence="18">CFEM domain-containing protein</fullName>
    </recommendedName>
</protein>
<dbReference type="EMBL" id="KZ559152">
    <property type="protein sequence ID" value="PLB36339.1"/>
    <property type="molecule type" value="Genomic_DNA"/>
</dbReference>
<evidence type="ECO:0000256" key="2">
    <source>
        <dbReference type="ARBA" id="ARBA00004613"/>
    </source>
</evidence>
<dbReference type="Proteomes" id="UP000234585">
    <property type="component" value="Unassembled WGS sequence"/>
</dbReference>
<dbReference type="GO" id="GO:0005576">
    <property type="term" value="C:extracellular region"/>
    <property type="evidence" value="ECO:0007669"/>
    <property type="project" value="UniProtKB-SubCell"/>
</dbReference>
<keyword evidence="20" id="KW-1185">Reference proteome</keyword>
<evidence type="ECO:0000256" key="15">
    <source>
        <dbReference type="PROSITE-ProRule" id="PRU01356"/>
    </source>
</evidence>
<feature type="chain" id="PRO_5014176739" description="CFEM domain-containing protein" evidence="17">
    <location>
        <begin position="20"/>
        <end position="186"/>
    </location>
</feature>
<evidence type="ECO:0000256" key="8">
    <source>
        <dbReference type="ARBA" id="ARBA00022723"/>
    </source>
</evidence>
<evidence type="ECO:0000256" key="9">
    <source>
        <dbReference type="ARBA" id="ARBA00022729"/>
    </source>
</evidence>
<sequence>MKLHYISLALVGFLGTAAAQGMNGLPDCAKECATGSIPDTCSMIDIKCICSTKSFLTDISCCVKTKCSEDKQKETIKFAHKICSGAGVNDLPQSASCASESSTSTKTSSESTTQSATSTGVTGTSSPSATDAKGSSTDTLPTASKSPDSGRSASSPTSSTDAAAVAQSQGMGLFAAVGAALFAFLA</sequence>
<dbReference type="STRING" id="41067.A0A2I2F6R2"/>
<feature type="compositionally biased region" description="Low complexity" evidence="16">
    <location>
        <begin position="143"/>
        <end position="161"/>
    </location>
</feature>
<dbReference type="PANTHER" id="PTHR37928:SF2">
    <property type="entry name" value="GPI ANCHORED CFEM DOMAIN PROTEIN (AFU_ORTHOLOGUE AFUA_6G10580)"/>
    <property type="match status" value="1"/>
</dbReference>
<comment type="caution">
    <text evidence="15">Lacks conserved residue(s) required for the propagation of feature annotation.</text>
</comment>
<dbReference type="GeneID" id="36520484"/>
<evidence type="ECO:0000256" key="1">
    <source>
        <dbReference type="ARBA" id="ARBA00004609"/>
    </source>
</evidence>